<evidence type="ECO:0000313" key="6">
    <source>
        <dbReference type="EMBL" id="VBB46334.1"/>
    </source>
</evidence>
<evidence type="ECO:0000256" key="1">
    <source>
        <dbReference type="ARBA" id="ARBA00004141"/>
    </source>
</evidence>
<proteinExistence type="predicted"/>
<feature type="transmembrane region" description="Helical" evidence="5">
    <location>
        <begin position="6"/>
        <end position="26"/>
    </location>
</feature>
<dbReference type="GO" id="GO:0006882">
    <property type="term" value="P:intracellular zinc ion homeostasis"/>
    <property type="evidence" value="ECO:0007669"/>
    <property type="project" value="TreeGrafter"/>
</dbReference>
<feature type="transmembrane region" description="Helical" evidence="5">
    <location>
        <begin position="38"/>
        <end position="57"/>
    </location>
</feature>
<gene>
    <name evidence="6" type="ORF">TRIP_D390017</name>
</gene>
<accession>A0A653AFA4</accession>
<reference evidence="6" key="1">
    <citation type="submission" date="2018-07" db="EMBL/GenBank/DDBJ databases">
        <authorList>
            <consortium name="Genoscope - CEA"/>
            <person name="William W."/>
        </authorList>
    </citation>
    <scope>NUCLEOTIDE SEQUENCE</scope>
    <source>
        <strain evidence="6">IK1</strain>
    </source>
</reference>
<dbReference type="AlphaFoldDB" id="A0A653AFA4"/>
<keyword evidence="4 5" id="KW-0472">Membrane</keyword>
<feature type="transmembrane region" description="Helical" evidence="5">
    <location>
        <begin position="168"/>
        <end position="189"/>
    </location>
</feature>
<keyword evidence="3 5" id="KW-1133">Transmembrane helix</keyword>
<sequence>MEKTWLYALISTLIVSSISLIGVFLLSLKARRFNKILILLMSFSVGAMLGNAFFHLLPESYIHLHPSHLTAWFTIAGFFVFFVMERFIHSHSSSEETHLQKVKSYGYLSLYADSLHNFTDGILIGAAWMLNAEVGFATTIAVILHEIPQEIGDFGILIRAGFSKGKALWFNFLAACTAILGTILTLWAGKSLEHFSEYILPIAAGGFIYLATNSLFPEILKETTKKNYWLHLLFILLGLGLMYYFSLHGEHGH</sequence>
<evidence type="ECO:0000256" key="3">
    <source>
        <dbReference type="ARBA" id="ARBA00022989"/>
    </source>
</evidence>
<keyword evidence="2 5" id="KW-0812">Transmembrane</keyword>
<name>A0A653AFA4_9BACT</name>
<dbReference type="PANTHER" id="PTHR16950">
    <property type="entry name" value="ZINC TRANSPORTER SLC39A7 HISTIDINE-RICH MEMBRANE PROTEIN KE4"/>
    <property type="match status" value="1"/>
</dbReference>
<evidence type="ECO:0000256" key="4">
    <source>
        <dbReference type="ARBA" id="ARBA00023136"/>
    </source>
</evidence>
<feature type="transmembrane region" description="Helical" evidence="5">
    <location>
        <begin position="228"/>
        <end position="247"/>
    </location>
</feature>
<dbReference type="InterPro" id="IPR003689">
    <property type="entry name" value="ZIP"/>
</dbReference>
<evidence type="ECO:0000256" key="2">
    <source>
        <dbReference type="ARBA" id="ARBA00022692"/>
    </source>
</evidence>
<dbReference type="GO" id="GO:0005385">
    <property type="term" value="F:zinc ion transmembrane transporter activity"/>
    <property type="evidence" value="ECO:0007669"/>
    <property type="project" value="TreeGrafter"/>
</dbReference>
<feature type="transmembrane region" description="Helical" evidence="5">
    <location>
        <begin position="195"/>
        <end position="216"/>
    </location>
</feature>
<evidence type="ECO:0000256" key="5">
    <source>
        <dbReference type="SAM" id="Phobius"/>
    </source>
</evidence>
<comment type="subcellular location">
    <subcellularLocation>
        <location evidence="1">Membrane</location>
        <topology evidence="1">Multi-pass membrane protein</topology>
    </subcellularLocation>
</comment>
<dbReference type="PANTHER" id="PTHR16950:SF16">
    <property type="entry name" value="ZINC TRANSPORTER ZIP13"/>
    <property type="match status" value="1"/>
</dbReference>
<organism evidence="6">
    <name type="scientific">uncultured Paludibacter sp</name>
    <dbReference type="NCBI Taxonomy" id="497635"/>
    <lineage>
        <taxon>Bacteria</taxon>
        <taxon>Pseudomonadati</taxon>
        <taxon>Bacteroidota</taxon>
        <taxon>Bacteroidia</taxon>
        <taxon>Bacteroidales</taxon>
        <taxon>Paludibacteraceae</taxon>
        <taxon>Paludibacter</taxon>
        <taxon>environmental samples</taxon>
    </lineage>
</organism>
<feature type="transmembrane region" description="Helical" evidence="5">
    <location>
        <begin position="69"/>
        <end position="88"/>
    </location>
</feature>
<protein>
    <recommendedName>
        <fullName evidence="7">Zinc/iron permease</fullName>
    </recommendedName>
</protein>
<dbReference type="GO" id="GO:0016020">
    <property type="term" value="C:membrane"/>
    <property type="evidence" value="ECO:0007669"/>
    <property type="project" value="UniProtKB-SubCell"/>
</dbReference>
<evidence type="ECO:0008006" key="7">
    <source>
        <dbReference type="Google" id="ProtNLM"/>
    </source>
</evidence>
<dbReference type="Pfam" id="PF02535">
    <property type="entry name" value="Zip"/>
    <property type="match status" value="1"/>
</dbReference>
<dbReference type="EMBL" id="UPXZ01000033">
    <property type="protein sequence ID" value="VBB46334.1"/>
    <property type="molecule type" value="Genomic_DNA"/>
</dbReference>